<protein>
    <submittedName>
        <fullName evidence="1">Uncharacterized protein</fullName>
    </submittedName>
</protein>
<dbReference type="RefSeq" id="WP_191111482.1">
    <property type="nucleotide sequence ID" value="NZ_CP061738.1"/>
</dbReference>
<evidence type="ECO:0000313" key="1">
    <source>
        <dbReference type="EMBL" id="QOD38733.1"/>
    </source>
</evidence>
<sequence>MFQLLIRLIELCKNLKQKVCGLEEENKTLKIENTELKERLGRIRSEERFKKR</sequence>
<gene>
    <name evidence="1" type="ORF">ID128_02725</name>
</gene>
<keyword evidence="2" id="KW-1185">Reference proteome</keyword>
<evidence type="ECO:0000313" key="2">
    <source>
        <dbReference type="Proteomes" id="UP000516514"/>
    </source>
</evidence>
<accession>A0A7M3U2U8</accession>
<reference evidence="1 2" key="1">
    <citation type="submission" date="2020-09" db="EMBL/GenBank/DDBJ databases">
        <title>An Earliest Endosymbiont, Wolbachia massiliensis sp. nov., Strain PL13 From the Bed Bug (Cimex hemipterius), Type strain of a New supergroup T.</title>
        <authorList>
            <person name="Laidoudi Y."/>
            <person name="Levasseur A."/>
            <person name="Medkour H."/>
            <person name="Maaloum M."/>
            <person name="BenKhedher M."/>
            <person name="Sambou M."/>
            <person name="Bassene H."/>
            <person name="Davoust B."/>
            <person name="Fenollar F."/>
            <person name="Raoult D."/>
            <person name="Mediannikov O."/>
        </authorList>
    </citation>
    <scope>NUCLEOTIDE SEQUENCE [LARGE SCALE GENOMIC DNA]</scope>
    <source>
        <strain evidence="1 2">PL13</strain>
    </source>
</reference>
<proteinExistence type="predicted"/>
<organism evidence="1 2">
    <name type="scientific">Candidatus Wolbachia massiliensis</name>
    <dbReference type="NCBI Taxonomy" id="1845000"/>
    <lineage>
        <taxon>Bacteria</taxon>
        <taxon>Pseudomonadati</taxon>
        <taxon>Pseudomonadota</taxon>
        <taxon>Alphaproteobacteria</taxon>
        <taxon>Rickettsiales</taxon>
        <taxon>Anaplasmataceae</taxon>
        <taxon>Wolbachieae</taxon>
        <taxon>Wolbachia</taxon>
    </lineage>
</organism>
<dbReference type="KEGG" id="wms:ID128_02725"/>
<dbReference type="EMBL" id="CP061738">
    <property type="protein sequence ID" value="QOD38733.1"/>
    <property type="molecule type" value="Genomic_DNA"/>
</dbReference>
<name>A0A7M3U2U8_9RICK</name>
<dbReference type="AlphaFoldDB" id="A0A7M3U2U8"/>
<dbReference type="Proteomes" id="UP000516514">
    <property type="component" value="Chromosome"/>
</dbReference>